<gene>
    <name evidence="11" type="primary">HRK1_2</name>
    <name evidence="11" type="ORF">GGI25_005445</name>
</gene>
<evidence type="ECO:0000256" key="3">
    <source>
        <dbReference type="ARBA" id="ARBA00022679"/>
    </source>
</evidence>
<dbReference type="EMBL" id="JANBTW010000099">
    <property type="protein sequence ID" value="KAJ2671578.1"/>
    <property type="molecule type" value="Genomic_DNA"/>
</dbReference>
<name>A0A9W8G436_9FUNG</name>
<evidence type="ECO:0000313" key="12">
    <source>
        <dbReference type="Proteomes" id="UP001151518"/>
    </source>
</evidence>
<reference evidence="11" key="1">
    <citation type="submission" date="2022-07" db="EMBL/GenBank/DDBJ databases">
        <title>Phylogenomic reconstructions and comparative analyses of Kickxellomycotina fungi.</title>
        <authorList>
            <person name="Reynolds N.K."/>
            <person name="Stajich J.E."/>
            <person name="Barry K."/>
            <person name="Grigoriev I.V."/>
            <person name="Crous P."/>
            <person name="Smith M.E."/>
        </authorList>
    </citation>
    <scope>NUCLEOTIDE SEQUENCE</scope>
    <source>
        <strain evidence="11">NRRL 3115</strain>
    </source>
</reference>
<evidence type="ECO:0000256" key="6">
    <source>
        <dbReference type="ARBA" id="ARBA00022840"/>
    </source>
</evidence>
<dbReference type="Pfam" id="PF00069">
    <property type="entry name" value="Pkinase"/>
    <property type="match status" value="1"/>
</dbReference>
<dbReference type="GO" id="GO:0005524">
    <property type="term" value="F:ATP binding"/>
    <property type="evidence" value="ECO:0007669"/>
    <property type="project" value="UniProtKB-KW"/>
</dbReference>
<feature type="compositionally biased region" description="Polar residues" evidence="9">
    <location>
        <begin position="1"/>
        <end position="25"/>
    </location>
</feature>
<feature type="domain" description="Protein kinase" evidence="10">
    <location>
        <begin position="158"/>
        <end position="426"/>
    </location>
</feature>
<keyword evidence="3" id="KW-0808">Transferase</keyword>
<dbReference type="InterPro" id="IPR008271">
    <property type="entry name" value="Ser/Thr_kinase_AS"/>
</dbReference>
<dbReference type="Proteomes" id="UP001151518">
    <property type="component" value="Unassembled WGS sequence"/>
</dbReference>
<organism evidence="11 12">
    <name type="scientific">Coemansia spiralis</name>
    <dbReference type="NCBI Taxonomy" id="417178"/>
    <lineage>
        <taxon>Eukaryota</taxon>
        <taxon>Fungi</taxon>
        <taxon>Fungi incertae sedis</taxon>
        <taxon>Zoopagomycota</taxon>
        <taxon>Kickxellomycotina</taxon>
        <taxon>Kickxellomycetes</taxon>
        <taxon>Kickxellales</taxon>
        <taxon>Kickxellaceae</taxon>
        <taxon>Coemansia</taxon>
    </lineage>
</organism>
<accession>A0A9W8G436</accession>
<evidence type="ECO:0000256" key="5">
    <source>
        <dbReference type="ARBA" id="ARBA00022777"/>
    </source>
</evidence>
<keyword evidence="4" id="KW-0547">Nucleotide-binding</keyword>
<evidence type="ECO:0000256" key="7">
    <source>
        <dbReference type="ARBA" id="ARBA00047899"/>
    </source>
</evidence>
<evidence type="ECO:0000256" key="8">
    <source>
        <dbReference type="ARBA" id="ARBA00048679"/>
    </source>
</evidence>
<dbReference type="PROSITE" id="PS00108">
    <property type="entry name" value="PROTEIN_KINASE_ST"/>
    <property type="match status" value="1"/>
</dbReference>
<feature type="compositionally biased region" description="Basic residues" evidence="9">
    <location>
        <begin position="29"/>
        <end position="49"/>
    </location>
</feature>
<dbReference type="PANTHER" id="PTHR24343:SF558">
    <property type="entry name" value="PROTEIN KINASE DOMAIN-CONTAINING PROTEIN"/>
    <property type="match status" value="1"/>
</dbReference>
<comment type="catalytic activity">
    <reaction evidence="8">
        <text>L-seryl-[protein] + ATP = O-phospho-L-seryl-[protein] + ADP + H(+)</text>
        <dbReference type="Rhea" id="RHEA:17989"/>
        <dbReference type="Rhea" id="RHEA-COMP:9863"/>
        <dbReference type="Rhea" id="RHEA-COMP:11604"/>
        <dbReference type="ChEBI" id="CHEBI:15378"/>
        <dbReference type="ChEBI" id="CHEBI:29999"/>
        <dbReference type="ChEBI" id="CHEBI:30616"/>
        <dbReference type="ChEBI" id="CHEBI:83421"/>
        <dbReference type="ChEBI" id="CHEBI:456216"/>
        <dbReference type="EC" id="2.7.11.1"/>
    </reaction>
</comment>
<evidence type="ECO:0000313" key="11">
    <source>
        <dbReference type="EMBL" id="KAJ2671578.1"/>
    </source>
</evidence>
<keyword evidence="2 11" id="KW-0723">Serine/threonine-protein kinase</keyword>
<dbReference type="EC" id="2.7.11.1" evidence="1"/>
<proteinExistence type="predicted"/>
<evidence type="ECO:0000259" key="10">
    <source>
        <dbReference type="PROSITE" id="PS50011"/>
    </source>
</evidence>
<dbReference type="GO" id="GO:0004674">
    <property type="term" value="F:protein serine/threonine kinase activity"/>
    <property type="evidence" value="ECO:0007669"/>
    <property type="project" value="UniProtKB-KW"/>
</dbReference>
<feature type="region of interest" description="Disordered" evidence="9">
    <location>
        <begin position="1"/>
        <end position="144"/>
    </location>
</feature>
<dbReference type="PROSITE" id="PS50011">
    <property type="entry name" value="PROTEIN_KINASE_DOM"/>
    <property type="match status" value="1"/>
</dbReference>
<evidence type="ECO:0000256" key="1">
    <source>
        <dbReference type="ARBA" id="ARBA00012513"/>
    </source>
</evidence>
<dbReference type="Gene3D" id="1.10.510.10">
    <property type="entry name" value="Transferase(Phosphotransferase) domain 1"/>
    <property type="match status" value="1"/>
</dbReference>
<evidence type="ECO:0000256" key="4">
    <source>
        <dbReference type="ARBA" id="ARBA00022741"/>
    </source>
</evidence>
<feature type="compositionally biased region" description="Low complexity" evidence="9">
    <location>
        <begin position="129"/>
        <end position="138"/>
    </location>
</feature>
<comment type="catalytic activity">
    <reaction evidence="7">
        <text>L-threonyl-[protein] + ATP = O-phospho-L-threonyl-[protein] + ADP + H(+)</text>
        <dbReference type="Rhea" id="RHEA:46608"/>
        <dbReference type="Rhea" id="RHEA-COMP:11060"/>
        <dbReference type="Rhea" id="RHEA-COMP:11605"/>
        <dbReference type="ChEBI" id="CHEBI:15378"/>
        <dbReference type="ChEBI" id="CHEBI:30013"/>
        <dbReference type="ChEBI" id="CHEBI:30616"/>
        <dbReference type="ChEBI" id="CHEBI:61977"/>
        <dbReference type="ChEBI" id="CHEBI:456216"/>
        <dbReference type="EC" id="2.7.11.1"/>
    </reaction>
</comment>
<dbReference type="GO" id="GO:0005829">
    <property type="term" value="C:cytosol"/>
    <property type="evidence" value="ECO:0007669"/>
    <property type="project" value="TreeGrafter"/>
</dbReference>
<dbReference type="SUPFAM" id="SSF56112">
    <property type="entry name" value="Protein kinase-like (PK-like)"/>
    <property type="match status" value="1"/>
</dbReference>
<dbReference type="OrthoDB" id="6513151at2759"/>
<comment type="caution">
    <text evidence="11">The sequence shown here is derived from an EMBL/GenBank/DDBJ whole genome shotgun (WGS) entry which is preliminary data.</text>
</comment>
<protein>
    <recommendedName>
        <fullName evidence="1">non-specific serine/threonine protein kinase</fullName>
        <ecNumber evidence="1">2.7.11.1</ecNumber>
    </recommendedName>
</protein>
<dbReference type="AlphaFoldDB" id="A0A9W8G436"/>
<dbReference type="InterPro" id="IPR011009">
    <property type="entry name" value="Kinase-like_dom_sf"/>
</dbReference>
<evidence type="ECO:0000256" key="9">
    <source>
        <dbReference type="SAM" id="MobiDB-lite"/>
    </source>
</evidence>
<evidence type="ECO:0000256" key="2">
    <source>
        <dbReference type="ARBA" id="ARBA00022527"/>
    </source>
</evidence>
<sequence>MQNGRAEISPSTTLSDSGPTSTTGAGAQGKKKFAHFRRLFSSLHKKNHSHNGSEGSHSSSSGKHQPNSGASSKNASLSSLHLPHPHHRNHSGFFKQHLHDEDPGHDGSSVRQRMRMPPTSSTVIMRRPSTTSSASTASDENAPVISDRPKGYILETYGIPVRTIGQGTGGYVKLHQACDGRYYAVKTFTFPDANDRTKMTSTGMNVRQWKHLLDEASFSLSLRHPNVIRTYQFVREEDGTVYSIMEYCEKDLFTVVQDGSLTQDDINRLFFQLLSGISYLHDAARVAHRDMKLDNLCVDEEGNLKIIDFGCSSTFDPLMPMQTRGICGSDPYIAPEVFVPRAAYDPRKVDVWAVGIIYLAMVSGHFPWEVAKAEDPNYSLYLKYHGRVIDHWLPKTNPANALIKSMLEIDPTDRPTIDVVMKSKWVVALADRYGHAAAVIPGSMTAASLSKTSTLASSPADIKAVNDAMATSCIYGNSNVGYSSTSTVSSGLSISSGY</sequence>
<dbReference type="PANTHER" id="PTHR24343">
    <property type="entry name" value="SERINE/THREONINE KINASE"/>
    <property type="match status" value="1"/>
</dbReference>
<feature type="compositionally biased region" description="Low complexity" evidence="9">
    <location>
        <begin position="50"/>
        <end position="82"/>
    </location>
</feature>
<dbReference type="SMART" id="SM00220">
    <property type="entry name" value="S_TKc"/>
    <property type="match status" value="1"/>
</dbReference>
<keyword evidence="6" id="KW-0067">ATP-binding</keyword>
<keyword evidence="5 11" id="KW-0418">Kinase</keyword>
<dbReference type="InterPro" id="IPR000719">
    <property type="entry name" value="Prot_kinase_dom"/>
</dbReference>